<keyword evidence="2 5" id="KW-0812">Transmembrane</keyword>
<dbReference type="RefSeq" id="WP_170032459.1">
    <property type="nucleotide sequence ID" value="NZ_JABDTL010000001.1"/>
</dbReference>
<keyword evidence="7" id="KW-1185">Reference proteome</keyword>
<keyword evidence="3 5" id="KW-1133">Transmembrane helix</keyword>
<feature type="transmembrane region" description="Helical" evidence="5">
    <location>
        <begin position="78"/>
        <end position="98"/>
    </location>
</feature>
<evidence type="ECO:0000256" key="4">
    <source>
        <dbReference type="ARBA" id="ARBA00023136"/>
    </source>
</evidence>
<evidence type="ECO:0000256" key="1">
    <source>
        <dbReference type="ARBA" id="ARBA00004141"/>
    </source>
</evidence>
<dbReference type="GO" id="GO:0016020">
    <property type="term" value="C:membrane"/>
    <property type="evidence" value="ECO:0007669"/>
    <property type="project" value="UniProtKB-SubCell"/>
</dbReference>
<accession>A0A841H0Y0</accession>
<sequence length="130" mass="13586">MAAGAPIVARSRAANVALWVVQLVLAFLFLGAGFAKLSGNPEMVAMFGVIGMGQWFRYATGALEIIGAVLLLIPALAAFGAVLLACVMVGAICTHLFVVGGSPAMPVALLMLALIVAYSRRDRLTRRGDR</sequence>
<evidence type="ECO:0000256" key="2">
    <source>
        <dbReference type="ARBA" id="ARBA00022692"/>
    </source>
</evidence>
<dbReference type="EMBL" id="JACHIA010000010">
    <property type="protein sequence ID" value="MBB6071731.1"/>
    <property type="molecule type" value="Genomic_DNA"/>
</dbReference>
<dbReference type="Proteomes" id="UP000582837">
    <property type="component" value="Unassembled WGS sequence"/>
</dbReference>
<evidence type="ECO:0000313" key="7">
    <source>
        <dbReference type="Proteomes" id="UP000582837"/>
    </source>
</evidence>
<reference evidence="6 7" key="1">
    <citation type="submission" date="2020-08" db="EMBL/GenBank/DDBJ databases">
        <title>Genomic Encyclopedia of Type Strains, Phase IV (KMG-IV): sequencing the most valuable type-strain genomes for metagenomic binning, comparative biology and taxonomic classification.</title>
        <authorList>
            <person name="Goeker M."/>
        </authorList>
    </citation>
    <scope>NUCLEOTIDE SEQUENCE [LARGE SCALE GENOMIC DNA]</scope>
    <source>
        <strain evidence="6 7">DSM 29007</strain>
    </source>
</reference>
<dbReference type="Pfam" id="PF13564">
    <property type="entry name" value="DoxX_2"/>
    <property type="match status" value="1"/>
</dbReference>
<evidence type="ECO:0000313" key="6">
    <source>
        <dbReference type="EMBL" id="MBB6071731.1"/>
    </source>
</evidence>
<dbReference type="AlphaFoldDB" id="A0A841H0Y0"/>
<organism evidence="6 7">
    <name type="scientific">Longimicrobium terrae</name>
    <dbReference type="NCBI Taxonomy" id="1639882"/>
    <lineage>
        <taxon>Bacteria</taxon>
        <taxon>Pseudomonadati</taxon>
        <taxon>Gemmatimonadota</taxon>
        <taxon>Longimicrobiia</taxon>
        <taxon>Longimicrobiales</taxon>
        <taxon>Longimicrobiaceae</taxon>
        <taxon>Longimicrobium</taxon>
    </lineage>
</organism>
<gene>
    <name evidence="6" type="ORF">HNQ61_003370</name>
</gene>
<evidence type="ECO:0000256" key="3">
    <source>
        <dbReference type="ARBA" id="ARBA00022989"/>
    </source>
</evidence>
<evidence type="ECO:0000256" key="5">
    <source>
        <dbReference type="SAM" id="Phobius"/>
    </source>
</evidence>
<protein>
    <submittedName>
        <fullName evidence="6">Putative membrane protein YphA (DoxX/SURF4 family)</fullName>
    </submittedName>
</protein>
<feature type="transmembrane region" description="Helical" evidence="5">
    <location>
        <begin position="104"/>
        <end position="120"/>
    </location>
</feature>
<feature type="transmembrane region" description="Helical" evidence="5">
    <location>
        <begin position="16"/>
        <end position="35"/>
    </location>
</feature>
<keyword evidence="4 5" id="KW-0472">Membrane</keyword>
<comment type="subcellular location">
    <subcellularLocation>
        <location evidence="1">Membrane</location>
        <topology evidence="1">Multi-pass membrane protein</topology>
    </subcellularLocation>
</comment>
<name>A0A841H0Y0_9BACT</name>
<comment type="caution">
    <text evidence="6">The sequence shown here is derived from an EMBL/GenBank/DDBJ whole genome shotgun (WGS) entry which is preliminary data.</text>
</comment>
<feature type="transmembrane region" description="Helical" evidence="5">
    <location>
        <begin position="55"/>
        <end position="73"/>
    </location>
</feature>
<dbReference type="InterPro" id="IPR032808">
    <property type="entry name" value="DoxX"/>
</dbReference>
<proteinExistence type="predicted"/>